<dbReference type="RefSeq" id="WP_012808679.1">
    <property type="nucleotide sequence ID" value="NC_013203.1"/>
</dbReference>
<proteinExistence type="predicted"/>
<evidence type="ECO:0000313" key="1">
    <source>
        <dbReference type="EMBL" id="ACV51022.1"/>
    </source>
</evidence>
<keyword evidence="2" id="KW-1185">Reference proteome</keyword>
<protein>
    <submittedName>
        <fullName evidence="1">Uncharacterized protein</fullName>
    </submittedName>
</protein>
<dbReference type="HOGENOM" id="CLU_083580_0_0_11"/>
<dbReference type="KEGG" id="apv:Apar_0592"/>
<sequence length="268" mass="28889">MAVTCVDGQGTAPHITGADKGRLHAGVFGEKSVVLAVGKRLEATQEGANRVTIATGDAIIHGRQVSVTAPEQITITSGTQGQNRNDFICLKYERDLHGIESAKLEVLRGIPTTGEAKDPLVPAGNVLSGDAQDYFPIYRVKLNGVVASKPEQLFIVADTLYQENSDLKHWTTLQDDGTCRVRYCIRSGVMYLDCYLVAGMATYKSTEQMPDNLLPAIEGYYPLGTQTGNNTAKIWVGAAGGGDGHIYFYNWSSGYATGIIPLLPKSME</sequence>
<evidence type="ECO:0000313" key="2">
    <source>
        <dbReference type="Proteomes" id="UP000000960"/>
    </source>
</evidence>
<dbReference type="eggNOG" id="ENOG503342S">
    <property type="taxonomic scope" value="Bacteria"/>
</dbReference>
<dbReference type="EMBL" id="CP001721">
    <property type="protein sequence ID" value="ACV51022.1"/>
    <property type="molecule type" value="Genomic_DNA"/>
</dbReference>
<accession>C8WA84</accession>
<reference evidence="1 2" key="1">
    <citation type="journal article" date="2009" name="Stand. Genomic Sci.">
        <title>Complete genome sequence of Atopobium parvulum type strain (IPP 1246).</title>
        <authorList>
            <person name="Copeland A."/>
            <person name="Sikorski J."/>
            <person name="Lapidus A."/>
            <person name="Nolan M."/>
            <person name="Del Rio T.G."/>
            <person name="Lucas S."/>
            <person name="Chen F."/>
            <person name="Tice H."/>
            <person name="Pitluck S."/>
            <person name="Cheng J.F."/>
            <person name="Pukall R."/>
            <person name="Chertkov O."/>
            <person name="Brettin T."/>
            <person name="Han C."/>
            <person name="Detter J.C."/>
            <person name="Kuske C."/>
            <person name="Bruce D."/>
            <person name="Goodwin L."/>
            <person name="Ivanova N."/>
            <person name="Mavromatis K."/>
            <person name="Mikhailova N."/>
            <person name="Chen A."/>
            <person name="Palaniappan K."/>
            <person name="Chain P."/>
            <person name="Rohde M."/>
            <person name="Goker M."/>
            <person name="Bristow J."/>
            <person name="Eisen J.A."/>
            <person name="Markowitz V."/>
            <person name="Hugenholtz P."/>
            <person name="Kyrpides N.C."/>
            <person name="Klenk H.P."/>
            <person name="Detter J.C."/>
        </authorList>
    </citation>
    <scope>NUCLEOTIDE SEQUENCE [LARGE SCALE GENOMIC DNA]</scope>
    <source>
        <strain evidence="2">ATCC 33793 / DSM 20469 / CCUG 32760 / JCM 10300 / KCTC 3663 / VPI 0546 / 1246</strain>
    </source>
</reference>
<dbReference type="STRING" id="521095.Apar_0592"/>
<dbReference type="Proteomes" id="UP000000960">
    <property type="component" value="Chromosome"/>
</dbReference>
<organism evidence="1 2">
    <name type="scientific">Lancefieldella parvula (strain ATCC 33793 / DSM 20469 / CCUG 32760 / JCM 10300 / KCTC 3663 / VPI 0546 / 1246)</name>
    <name type="common">Atopobium parvulum</name>
    <dbReference type="NCBI Taxonomy" id="521095"/>
    <lineage>
        <taxon>Bacteria</taxon>
        <taxon>Bacillati</taxon>
        <taxon>Actinomycetota</taxon>
        <taxon>Coriobacteriia</taxon>
        <taxon>Coriobacteriales</taxon>
        <taxon>Atopobiaceae</taxon>
        <taxon>Lancefieldella</taxon>
    </lineage>
</organism>
<dbReference type="OrthoDB" id="3194823at2"/>
<name>C8WA84_LANP1</name>
<dbReference type="AlphaFoldDB" id="C8WA84"/>
<gene>
    <name evidence="1" type="ordered locus">Apar_0592</name>
</gene>
<dbReference type="GeneID" id="84806900"/>